<evidence type="ECO:0000313" key="1">
    <source>
        <dbReference type="EMBL" id="KKN64501.1"/>
    </source>
</evidence>
<organism evidence="1">
    <name type="scientific">marine sediment metagenome</name>
    <dbReference type="NCBI Taxonomy" id="412755"/>
    <lineage>
        <taxon>unclassified sequences</taxon>
        <taxon>metagenomes</taxon>
        <taxon>ecological metagenomes</taxon>
    </lineage>
</organism>
<protein>
    <submittedName>
        <fullName evidence="1">Uncharacterized protein</fullName>
    </submittedName>
</protein>
<accession>A0A0F9UTI4</accession>
<dbReference type="GO" id="GO:0032259">
    <property type="term" value="P:methylation"/>
    <property type="evidence" value="ECO:0007669"/>
    <property type="project" value="InterPro"/>
</dbReference>
<sequence>MTVPKTLTDYVKRGPFDEIDTPFSAVDYLIPSLRKLAKFDGSFMREPVIWESAPPRDRPSLLANHLEQRGFSVIAFSGIDYFQGAPDRDSFDVIVTNPPFSLKEPWVTRTMSFGKPWALLLPITALGCRRSNLNVYLSECQIILPPRRVDFVGKKRPWQYVAWYTWGFNLPGGNLIPVDDDGQPLEHKSYLDSDQSDSMIVASETIR</sequence>
<comment type="caution">
    <text evidence="1">The sequence shown here is derived from an EMBL/GenBank/DDBJ whole genome shotgun (WGS) entry which is preliminary data.</text>
</comment>
<dbReference type="AlphaFoldDB" id="A0A0F9UTI4"/>
<dbReference type="GO" id="GO:0008168">
    <property type="term" value="F:methyltransferase activity"/>
    <property type="evidence" value="ECO:0007669"/>
    <property type="project" value="InterPro"/>
</dbReference>
<gene>
    <name evidence="1" type="ORF">LCGC14_0491140</name>
</gene>
<proteinExistence type="predicted"/>
<dbReference type="InterPro" id="IPR029063">
    <property type="entry name" value="SAM-dependent_MTases_sf"/>
</dbReference>
<dbReference type="EMBL" id="LAZR01000553">
    <property type="protein sequence ID" value="KKN64501.1"/>
    <property type="molecule type" value="Genomic_DNA"/>
</dbReference>
<dbReference type="InterPro" id="IPR002052">
    <property type="entry name" value="DNA_methylase_N6_adenine_CS"/>
</dbReference>
<dbReference type="PROSITE" id="PS00092">
    <property type="entry name" value="N6_MTASE"/>
    <property type="match status" value="1"/>
</dbReference>
<dbReference type="GO" id="GO:0003676">
    <property type="term" value="F:nucleic acid binding"/>
    <property type="evidence" value="ECO:0007669"/>
    <property type="project" value="InterPro"/>
</dbReference>
<reference evidence="1" key="1">
    <citation type="journal article" date="2015" name="Nature">
        <title>Complex archaea that bridge the gap between prokaryotes and eukaryotes.</title>
        <authorList>
            <person name="Spang A."/>
            <person name="Saw J.H."/>
            <person name="Jorgensen S.L."/>
            <person name="Zaremba-Niedzwiedzka K."/>
            <person name="Martijn J."/>
            <person name="Lind A.E."/>
            <person name="van Eijk R."/>
            <person name="Schleper C."/>
            <person name="Guy L."/>
            <person name="Ettema T.J."/>
        </authorList>
    </citation>
    <scope>NUCLEOTIDE SEQUENCE</scope>
</reference>
<name>A0A0F9UTI4_9ZZZZ</name>
<dbReference type="SUPFAM" id="SSF53335">
    <property type="entry name" value="S-adenosyl-L-methionine-dependent methyltransferases"/>
    <property type="match status" value="1"/>
</dbReference>